<feature type="compositionally biased region" description="Acidic residues" evidence="1">
    <location>
        <begin position="48"/>
        <end position="64"/>
    </location>
</feature>
<feature type="region of interest" description="Disordered" evidence="1">
    <location>
        <begin position="33"/>
        <end position="64"/>
    </location>
</feature>
<evidence type="ECO:0000313" key="3">
    <source>
        <dbReference type="EMBL" id="KAL1585743.1"/>
    </source>
</evidence>
<dbReference type="Gene3D" id="1.10.472.10">
    <property type="entry name" value="Cyclin-like"/>
    <property type="match status" value="1"/>
</dbReference>
<sequence length="272" mass="29408">MDSSRPFPPSPAFSDSDSLAGIDDLDAFLDAKGALSRWPTPPSRREIEEDLEVPSEESDYDSEDGVDDLDVATVFARELGLDGAQAWDDILLIEDLLVRARLPIEVLAIAFNILSKLVKQPAMGSTLQSPSLDLLVISTLSLAAIYTNDHPPSSSHWSRNVALGTATAKQIDAASMAIMEALDWRIHSCSEDVAVVAALQLFERRGVPTAVSTSAQEIYEEPCLKPQPLSLNLTGRSSSGGEARWDNGQLTPTTPSACSELEEFRAVFLPLL</sequence>
<keyword evidence="4" id="KW-1185">Reference proteome</keyword>
<organism evidence="3 4">
    <name type="scientific">Cladosporium halotolerans</name>
    <dbReference type="NCBI Taxonomy" id="1052096"/>
    <lineage>
        <taxon>Eukaryota</taxon>
        <taxon>Fungi</taxon>
        <taxon>Dikarya</taxon>
        <taxon>Ascomycota</taxon>
        <taxon>Pezizomycotina</taxon>
        <taxon>Dothideomycetes</taxon>
        <taxon>Dothideomycetidae</taxon>
        <taxon>Cladosporiales</taxon>
        <taxon>Cladosporiaceae</taxon>
        <taxon>Cladosporium</taxon>
    </lineage>
</organism>
<reference evidence="3 4" key="1">
    <citation type="journal article" date="2020" name="Microbiol. Resour. Announc.">
        <title>Draft Genome Sequence of a Cladosporium Species Isolated from the Mesophotic Ascidian Didemnum maculosum.</title>
        <authorList>
            <person name="Gioti A."/>
            <person name="Siaperas R."/>
            <person name="Nikolaivits E."/>
            <person name="Le Goff G."/>
            <person name="Ouazzani J."/>
            <person name="Kotoulas G."/>
            <person name="Topakas E."/>
        </authorList>
    </citation>
    <scope>NUCLEOTIDE SEQUENCE [LARGE SCALE GENOMIC DNA]</scope>
    <source>
        <strain evidence="3 4">TM138-S3</strain>
    </source>
</reference>
<evidence type="ECO:0000313" key="4">
    <source>
        <dbReference type="Proteomes" id="UP000803884"/>
    </source>
</evidence>
<dbReference type="RefSeq" id="XP_069228849.1">
    <property type="nucleotide sequence ID" value="XM_069373644.1"/>
</dbReference>
<gene>
    <name evidence="3" type="ORF">WHR41_05039</name>
</gene>
<name>A0AB34KKX5_9PEZI</name>
<dbReference type="AlphaFoldDB" id="A0AB34KKX5"/>
<dbReference type="CDD" id="cd20557">
    <property type="entry name" value="CYCLIN_ScPCL1-like"/>
    <property type="match status" value="1"/>
</dbReference>
<feature type="domain" description="Cyclin N-terminal" evidence="2">
    <location>
        <begin position="94"/>
        <end position="186"/>
    </location>
</feature>
<protein>
    <recommendedName>
        <fullName evidence="2">Cyclin N-terminal domain-containing protein</fullName>
    </recommendedName>
</protein>
<comment type="caution">
    <text evidence="3">The sequence shown here is derived from an EMBL/GenBank/DDBJ whole genome shotgun (WGS) entry which is preliminary data.</text>
</comment>
<dbReference type="Pfam" id="PF00134">
    <property type="entry name" value="Cyclin_N"/>
    <property type="match status" value="1"/>
</dbReference>
<accession>A0AB34KKX5</accession>
<dbReference type="Proteomes" id="UP000803884">
    <property type="component" value="Unassembled WGS sequence"/>
</dbReference>
<evidence type="ECO:0000256" key="1">
    <source>
        <dbReference type="SAM" id="MobiDB-lite"/>
    </source>
</evidence>
<dbReference type="SUPFAM" id="SSF47954">
    <property type="entry name" value="Cyclin-like"/>
    <property type="match status" value="1"/>
</dbReference>
<proteinExistence type="predicted"/>
<dbReference type="InterPro" id="IPR036915">
    <property type="entry name" value="Cyclin-like_sf"/>
</dbReference>
<evidence type="ECO:0000259" key="2">
    <source>
        <dbReference type="Pfam" id="PF00134"/>
    </source>
</evidence>
<dbReference type="InterPro" id="IPR006671">
    <property type="entry name" value="Cyclin_N"/>
</dbReference>
<dbReference type="GeneID" id="96006482"/>
<dbReference type="EMBL" id="JAAQHG020000017">
    <property type="protein sequence ID" value="KAL1585743.1"/>
    <property type="molecule type" value="Genomic_DNA"/>
</dbReference>